<feature type="compositionally biased region" description="Basic and acidic residues" evidence="1">
    <location>
        <begin position="67"/>
        <end position="83"/>
    </location>
</feature>
<accession>L0JVM3</accession>
<evidence type="ECO:0000256" key="1">
    <source>
        <dbReference type="SAM" id="MobiDB-lite"/>
    </source>
</evidence>
<dbReference type="EMBL" id="CP003929">
    <property type="protein sequence ID" value="AGB37087.1"/>
    <property type="molecule type" value="Genomic_DNA"/>
</dbReference>
<sequence length="94" mass="10460">MRRTHEDVADAVAGYEPDPISANAALDRKHQLETLLESAGDIPTEVVDELERKRDRALEVLQYRTSGTDHKDRRNGLRLRGDGEPVGSPLAEVL</sequence>
<proteinExistence type="predicted"/>
<organism evidence="2 3">
    <name type="scientific">Natronococcus occultus SP4</name>
    <dbReference type="NCBI Taxonomy" id="694430"/>
    <lineage>
        <taxon>Archaea</taxon>
        <taxon>Methanobacteriati</taxon>
        <taxon>Methanobacteriota</taxon>
        <taxon>Stenosarchaea group</taxon>
        <taxon>Halobacteria</taxon>
        <taxon>Halobacteriales</taxon>
        <taxon>Natrialbaceae</taxon>
        <taxon>Natronococcus</taxon>
    </lineage>
</organism>
<reference evidence="2 3" key="1">
    <citation type="submission" date="2012-11" db="EMBL/GenBank/DDBJ databases">
        <title>FINISHED of Natronococcus occultus SP4, DSM 3396.</title>
        <authorList>
            <consortium name="DOE Joint Genome Institute"/>
            <person name="Eisen J."/>
            <person name="Huntemann M."/>
            <person name="Wei C.-L."/>
            <person name="Han J."/>
            <person name="Detter J.C."/>
            <person name="Han C."/>
            <person name="Tapia R."/>
            <person name="Chen A."/>
            <person name="Kyrpides N."/>
            <person name="Mavromatis K."/>
            <person name="Markowitz V."/>
            <person name="Szeto E."/>
            <person name="Ivanova N."/>
            <person name="Mikhailova N."/>
            <person name="Ovchinnikova G."/>
            <person name="Pagani I."/>
            <person name="Pati A."/>
            <person name="Goodwin L."/>
            <person name="Nordberg H.P."/>
            <person name="Cantor M.N."/>
            <person name="Hua S.X."/>
            <person name="Woyke T."/>
            <person name="Eisen J."/>
            <person name="Klenk H.-P."/>
            <person name="Klenk H.-P."/>
        </authorList>
    </citation>
    <scope>NUCLEOTIDE SEQUENCE [LARGE SCALE GENOMIC DNA]</scope>
    <source>
        <strain evidence="2 3">SP4</strain>
    </source>
</reference>
<evidence type="ECO:0000313" key="2">
    <source>
        <dbReference type="EMBL" id="AGB37087.1"/>
    </source>
</evidence>
<dbReference type="GeneID" id="14402781"/>
<protein>
    <submittedName>
        <fullName evidence="2">Uncharacterized protein</fullName>
    </submittedName>
</protein>
<name>L0JVM3_9EURY</name>
<dbReference type="AlphaFoldDB" id="L0JVM3"/>
<evidence type="ECO:0000313" key="3">
    <source>
        <dbReference type="Proteomes" id="UP000010878"/>
    </source>
</evidence>
<feature type="region of interest" description="Disordered" evidence="1">
    <location>
        <begin position="64"/>
        <end position="94"/>
    </location>
</feature>
<gene>
    <name evidence="2" type="ORF">Natoc_1259</name>
</gene>
<keyword evidence="3" id="KW-1185">Reference proteome</keyword>
<dbReference type="KEGG" id="nou:Natoc_1259"/>
<dbReference type="RefSeq" id="WP_015320538.1">
    <property type="nucleotide sequence ID" value="NC_019974.1"/>
</dbReference>
<dbReference type="Proteomes" id="UP000010878">
    <property type="component" value="Chromosome"/>
</dbReference>
<dbReference type="HOGENOM" id="CLU_2379495_0_0_2"/>